<reference evidence="1" key="1">
    <citation type="submission" date="2021-11" db="EMBL/GenBank/DDBJ databases">
        <title>Study of the species diversity of bacterial strains isolated from a unique natural object - Shulgan-Tash cave (Bashkiria).</title>
        <authorList>
            <person name="Sazanova A.L."/>
            <person name="Chirak E.R."/>
            <person name="Safronova V.I."/>
        </authorList>
    </citation>
    <scope>NUCLEOTIDE SEQUENCE</scope>
    <source>
        <strain evidence="1">P1</strain>
    </source>
</reference>
<sequence length="392" mass="39543">MRPGAHNAITDVPGVRVGHATRDETGWLTGTTVVTPPVGTTGGVDVRGGGPGTRETDLLDPRNLVDAVDAIVLSGGSAFGLSAADGVMSALADEGRGWPVGGPGQIVPIVPAAILFDTGRGGAWRHHPGPDEGRAAYLSASDGPVDEGSVGAGTGARAGGLRGGIGTASVVLDSGVTVGAVVVVNAVGSPMGPDGRLLGERLLVPGEVVVPEPDPGAVQAHWQRRADETQALQAGTATTLAVVATDAALDKAGCATLAGVAHDGFARALSPVHTAFDGDTVFALSTGDRPRPSPFELVAVQTAAADCVTRAIVRGMLAARSIDRTLDGGAALPAYRGVDQSIRLRSGRRVVDVGVAVRSARDLVSQLVLADPPAQHHEREADPGRCRGSPRA</sequence>
<protein>
    <submittedName>
        <fullName evidence="1">P1 family peptidase</fullName>
    </submittedName>
</protein>
<organism evidence="1 2">
    <name type="scientific">Janibacter limosus</name>
    <dbReference type="NCBI Taxonomy" id="53458"/>
    <lineage>
        <taxon>Bacteria</taxon>
        <taxon>Bacillati</taxon>
        <taxon>Actinomycetota</taxon>
        <taxon>Actinomycetes</taxon>
        <taxon>Micrococcales</taxon>
        <taxon>Intrasporangiaceae</taxon>
        <taxon>Janibacter</taxon>
    </lineage>
</organism>
<evidence type="ECO:0000313" key="1">
    <source>
        <dbReference type="EMBL" id="UUZ44098.1"/>
    </source>
</evidence>
<proteinExistence type="predicted"/>
<accession>A0AC61U267</accession>
<gene>
    <name evidence="1" type="ORF">LP422_16005</name>
</gene>
<dbReference type="Proteomes" id="UP001059663">
    <property type="component" value="Chromosome"/>
</dbReference>
<evidence type="ECO:0000313" key="2">
    <source>
        <dbReference type="Proteomes" id="UP001059663"/>
    </source>
</evidence>
<name>A0AC61U267_9MICO</name>
<dbReference type="EMBL" id="CP087977">
    <property type="protein sequence ID" value="UUZ44098.1"/>
    <property type="molecule type" value="Genomic_DNA"/>
</dbReference>